<keyword evidence="3" id="KW-1185">Reference proteome</keyword>
<name>A0A6B0SWA8_9EURY</name>
<protein>
    <submittedName>
        <fullName evidence="2">Uncharacterized protein</fullName>
    </submittedName>
</protein>
<organism evidence="2 3">
    <name type="scientific">Halobaculum saliterrae</name>
    <dbReference type="NCBI Taxonomy" id="2073113"/>
    <lineage>
        <taxon>Archaea</taxon>
        <taxon>Methanobacteriati</taxon>
        <taxon>Methanobacteriota</taxon>
        <taxon>Stenosarchaea group</taxon>
        <taxon>Halobacteria</taxon>
        <taxon>Halobacteriales</taxon>
        <taxon>Haloferacaceae</taxon>
        <taxon>Halobaculum</taxon>
    </lineage>
</organism>
<evidence type="ECO:0000256" key="1">
    <source>
        <dbReference type="SAM" id="MobiDB-lite"/>
    </source>
</evidence>
<evidence type="ECO:0000313" key="3">
    <source>
        <dbReference type="Proteomes" id="UP000437065"/>
    </source>
</evidence>
<proteinExistence type="predicted"/>
<accession>A0A6B0SWA8</accession>
<dbReference type="EMBL" id="WUUS01000003">
    <property type="protein sequence ID" value="MXR40913.1"/>
    <property type="molecule type" value="Genomic_DNA"/>
</dbReference>
<feature type="region of interest" description="Disordered" evidence="1">
    <location>
        <begin position="48"/>
        <end position="72"/>
    </location>
</feature>
<comment type="caution">
    <text evidence="2">The sequence shown here is derived from an EMBL/GenBank/DDBJ whole genome shotgun (WGS) entry which is preliminary data.</text>
</comment>
<dbReference type="RefSeq" id="WP_159664537.1">
    <property type="nucleotide sequence ID" value="NZ_WUUS01000003.1"/>
</dbReference>
<evidence type="ECO:0000313" key="2">
    <source>
        <dbReference type="EMBL" id="MXR40913.1"/>
    </source>
</evidence>
<dbReference type="AlphaFoldDB" id="A0A6B0SWA8"/>
<reference evidence="2 3" key="1">
    <citation type="submission" date="2019-12" db="EMBL/GenBank/DDBJ databases">
        <title>Isolation and characterization of three novel carbon monoxide-oxidizing members of Halobacteria from salione crusts and soils.</title>
        <authorList>
            <person name="Myers M.R."/>
            <person name="King G.M."/>
        </authorList>
    </citation>
    <scope>NUCLEOTIDE SEQUENCE [LARGE SCALE GENOMIC DNA]</scope>
    <source>
        <strain evidence="2 3">WSA2</strain>
    </source>
</reference>
<dbReference type="Proteomes" id="UP000437065">
    <property type="component" value="Unassembled WGS sequence"/>
</dbReference>
<gene>
    <name evidence="2" type="ORF">GRX01_06110</name>
</gene>
<sequence>MSAKTYRLDATGIRGYRGRLPVLKVVAVSGTAAVSLPEVTGYRSRNDRVTITGPTVPRKHMSTHIPDEDMSSRTHRTLEFAAMRDNIAECVAVVDAQTFGQSAT</sequence>